<dbReference type="PROSITE" id="PS50158">
    <property type="entry name" value="ZF_CCHC"/>
    <property type="match status" value="1"/>
</dbReference>
<proteinExistence type="predicted"/>
<dbReference type="SUPFAM" id="SSF57756">
    <property type="entry name" value="Retrovirus zinc finger-like domains"/>
    <property type="match status" value="1"/>
</dbReference>
<dbReference type="Pfam" id="PF00098">
    <property type="entry name" value="zf-CCHC"/>
    <property type="match status" value="1"/>
</dbReference>
<dbReference type="InterPro" id="IPR005162">
    <property type="entry name" value="Retrotrans_gag_dom"/>
</dbReference>
<gene>
    <name evidence="4" type="ORF">XDN619_LOCUS2893</name>
</gene>
<evidence type="ECO:0000313" key="5">
    <source>
        <dbReference type="Proteomes" id="UP000663887"/>
    </source>
</evidence>
<dbReference type="InterPro" id="IPR001878">
    <property type="entry name" value="Znf_CCHC"/>
</dbReference>
<keyword evidence="1" id="KW-0862">Zinc</keyword>
<evidence type="ECO:0000256" key="2">
    <source>
        <dbReference type="SAM" id="MobiDB-lite"/>
    </source>
</evidence>
<dbReference type="GO" id="GO:0008270">
    <property type="term" value="F:zinc ion binding"/>
    <property type="evidence" value="ECO:0007669"/>
    <property type="project" value="UniProtKB-KW"/>
</dbReference>
<dbReference type="EMBL" id="CAJNRG010000262">
    <property type="protein sequence ID" value="CAF1991893.1"/>
    <property type="molecule type" value="Genomic_DNA"/>
</dbReference>
<organism evidence="4 5">
    <name type="scientific">Rotaria magnacalcarata</name>
    <dbReference type="NCBI Taxonomy" id="392030"/>
    <lineage>
        <taxon>Eukaryota</taxon>
        <taxon>Metazoa</taxon>
        <taxon>Spiralia</taxon>
        <taxon>Gnathifera</taxon>
        <taxon>Rotifera</taxon>
        <taxon>Eurotatoria</taxon>
        <taxon>Bdelloidea</taxon>
        <taxon>Philodinida</taxon>
        <taxon>Philodinidae</taxon>
        <taxon>Rotaria</taxon>
    </lineage>
</organism>
<keyword evidence="1" id="KW-0479">Metal-binding</keyword>
<evidence type="ECO:0000259" key="3">
    <source>
        <dbReference type="PROSITE" id="PS50158"/>
    </source>
</evidence>
<accession>A0A816MDC9</accession>
<dbReference type="GO" id="GO:0003676">
    <property type="term" value="F:nucleic acid binding"/>
    <property type="evidence" value="ECO:0007669"/>
    <property type="project" value="InterPro"/>
</dbReference>
<evidence type="ECO:0000256" key="1">
    <source>
        <dbReference type="PROSITE-ProRule" id="PRU00047"/>
    </source>
</evidence>
<comment type="caution">
    <text evidence="4">The sequence shown here is derived from an EMBL/GenBank/DDBJ whole genome shotgun (WGS) entry which is preliminary data.</text>
</comment>
<evidence type="ECO:0000313" key="4">
    <source>
        <dbReference type="EMBL" id="CAF1991893.1"/>
    </source>
</evidence>
<keyword evidence="1" id="KW-0863">Zinc-finger</keyword>
<sequence length="538" mass="63187">MYTSTRSQLKLHTHQISDLLYYSPPRTHNSFHHSSNQIGNSPPIQLISPTIMSTSQTILELSEDQKNEDYIPSVENKFDLQSFRMQEKIALQSIHKLTTEDMIQIDQWLSVLNKTFEDLEFPPLHRVLQATTYFNDELHIWYEATKHEINNDWSSFCDRIKQYALDRQMNPSTVNHLLPNNNDIFSFESLIDTKFIKYSGIGDAKDWLLQTMNQFKQCGLRRLEQLQAIPFLLADTAYLWYVENIDLIVSFELFSKLFLQKFTCTPLKIQDIPRGTTDKTLFVVPGSSFTSHLQQTIADEIIKKPTYFRGSKEDVHDWLETLEQRFTMVKWSDEQKLQYISIHLQDDAQRWWTQASSVIKTWSSFTEAVTQAFGSTKAQHLAFEKLKWYKQTVNQSITQYYDTILELCKKLHVALQDPKTTDVFLLIARKVEDTLSFTSSTPDIHPDHLTINAVEHSKPLTRPFIQQQSFRKSPQHTFQQPSRQQFRPNYPNTTRMENQQIRHYAPSRYSSYNQQPFSCYKCGTPGHYARNCTRTHFE</sequence>
<dbReference type="Gene3D" id="4.10.60.10">
    <property type="entry name" value="Zinc finger, CCHC-type"/>
    <property type="match status" value="1"/>
</dbReference>
<reference evidence="4" key="1">
    <citation type="submission" date="2021-02" db="EMBL/GenBank/DDBJ databases">
        <authorList>
            <person name="Nowell W R."/>
        </authorList>
    </citation>
    <scope>NUCLEOTIDE SEQUENCE</scope>
</reference>
<dbReference type="SMART" id="SM00343">
    <property type="entry name" value="ZnF_C2HC"/>
    <property type="match status" value="1"/>
</dbReference>
<feature type="region of interest" description="Disordered" evidence="2">
    <location>
        <begin position="472"/>
        <end position="492"/>
    </location>
</feature>
<name>A0A816MDC9_9BILA</name>
<dbReference type="InterPro" id="IPR036875">
    <property type="entry name" value="Znf_CCHC_sf"/>
</dbReference>
<dbReference type="Pfam" id="PF03732">
    <property type="entry name" value="Retrotrans_gag"/>
    <property type="match status" value="1"/>
</dbReference>
<feature type="domain" description="CCHC-type" evidence="3">
    <location>
        <begin position="519"/>
        <end position="534"/>
    </location>
</feature>
<dbReference type="Proteomes" id="UP000663887">
    <property type="component" value="Unassembled WGS sequence"/>
</dbReference>
<dbReference type="AlphaFoldDB" id="A0A816MDC9"/>
<protein>
    <recommendedName>
        <fullName evidence="3">CCHC-type domain-containing protein</fullName>
    </recommendedName>
</protein>